<keyword evidence="4" id="KW-1185">Reference proteome</keyword>
<dbReference type="PANTHER" id="PTHR30388:SF4">
    <property type="entry name" value="MOLYBDENUM COFACTOR INSERTION CHAPERONE PAOD"/>
    <property type="match status" value="1"/>
</dbReference>
<dbReference type="Pfam" id="PF02625">
    <property type="entry name" value="XdhC_CoxI"/>
    <property type="match status" value="2"/>
</dbReference>
<accession>A0ABU2V921</accession>
<comment type="caution">
    <text evidence="3">The sequence shown here is derived from an EMBL/GenBank/DDBJ whole genome shotgun (WGS) entry which is preliminary data.</text>
</comment>
<feature type="domain" description="XdhC- CoxI" evidence="2">
    <location>
        <begin position="120"/>
        <end position="179"/>
    </location>
</feature>
<organism evidence="3 4">
    <name type="scientific">Streptomyces doebereineriae</name>
    <dbReference type="NCBI Taxonomy" id="3075528"/>
    <lineage>
        <taxon>Bacteria</taxon>
        <taxon>Bacillati</taxon>
        <taxon>Actinomycetota</taxon>
        <taxon>Actinomycetes</taxon>
        <taxon>Kitasatosporales</taxon>
        <taxon>Streptomycetaceae</taxon>
        <taxon>Streptomyces</taxon>
    </lineage>
</organism>
<dbReference type="EMBL" id="JAVREZ010000005">
    <property type="protein sequence ID" value="MDT0481858.1"/>
    <property type="molecule type" value="Genomic_DNA"/>
</dbReference>
<protein>
    <submittedName>
        <fullName evidence="3">XdhC family protein</fullName>
    </submittedName>
</protein>
<gene>
    <name evidence="3" type="ORF">RNB18_16925</name>
</gene>
<evidence type="ECO:0000259" key="2">
    <source>
        <dbReference type="Pfam" id="PF02625"/>
    </source>
</evidence>
<dbReference type="Proteomes" id="UP001183824">
    <property type="component" value="Unassembled WGS sequence"/>
</dbReference>
<feature type="compositionally biased region" description="Polar residues" evidence="1">
    <location>
        <begin position="231"/>
        <end position="248"/>
    </location>
</feature>
<dbReference type="InterPro" id="IPR003777">
    <property type="entry name" value="XdhC_CoxI"/>
</dbReference>
<dbReference type="PANTHER" id="PTHR30388">
    <property type="entry name" value="ALDEHYDE OXIDOREDUCTASE MOLYBDENUM COFACTOR ASSEMBLY PROTEIN"/>
    <property type="match status" value="1"/>
</dbReference>
<proteinExistence type="predicted"/>
<feature type="compositionally biased region" description="Low complexity" evidence="1">
    <location>
        <begin position="204"/>
        <end position="217"/>
    </location>
</feature>
<reference evidence="4" key="1">
    <citation type="submission" date="2023-07" db="EMBL/GenBank/DDBJ databases">
        <title>30 novel species of actinomycetes from the DSMZ collection.</title>
        <authorList>
            <person name="Nouioui I."/>
        </authorList>
    </citation>
    <scope>NUCLEOTIDE SEQUENCE [LARGE SCALE GENOMIC DNA]</scope>
    <source>
        <strain evidence="4">DSM 41640</strain>
    </source>
</reference>
<sequence length="248" mass="25743">MLNIAETLNRWCREARPFVLATVVDVRGSAPLPTGTSVAVDAEGNAVGSISGGCIEGAVYELCRQVLRGGGTPQRSWFGYSDDDAFAVGLTCGGELDVFVQPVDWSDGPHLAAALGEVVDGRPAAVAQVVDGPDDVLGSTLSILADGSMTHGTLGDRSADRLVAEEGRALLRAGRSARVMVGGSGGADAPNRRPSTRRTRACWSSARSTSPSRSASAVGARPRTPELSPVKNRTQSADQNGRSGTRVR</sequence>
<evidence type="ECO:0000313" key="4">
    <source>
        <dbReference type="Proteomes" id="UP001183824"/>
    </source>
</evidence>
<name>A0ABU2V921_9ACTN</name>
<feature type="region of interest" description="Disordered" evidence="1">
    <location>
        <begin position="180"/>
        <end position="248"/>
    </location>
</feature>
<evidence type="ECO:0000313" key="3">
    <source>
        <dbReference type="EMBL" id="MDT0481858.1"/>
    </source>
</evidence>
<evidence type="ECO:0000256" key="1">
    <source>
        <dbReference type="SAM" id="MobiDB-lite"/>
    </source>
</evidence>
<feature type="domain" description="XdhC- CoxI" evidence="2">
    <location>
        <begin position="11"/>
        <end position="72"/>
    </location>
</feature>
<dbReference type="InterPro" id="IPR052698">
    <property type="entry name" value="MoCofactor_Util/Proc"/>
</dbReference>